<dbReference type="STRING" id="441960.B6QMW0"/>
<sequence length="327" mass="35791">MGLQTYIPELPKDTTLEGRTVLVTGGTNGIGFEAARQFLTFKVPRIIITARNASRGAESVRALRADPEVAKNNPNAIIDVFDLDLDDYKSVIKFSEHVKKEAPALDVLVCNAGMAQMVFKMSVTGHEQIMQVNCWSNFLLVLELLPVLQATAARKGQPSHLTFVGSNMQMGHTLASNPIPSSTNVLAFFDDEQAAKKMKRYNDSKLVVNAFIHHLATIVPSSEVIMNNFCPGAVPTNFEQHMPWLIGKIVLAAKKSIGRSIQEAGRTVVYGSVLAGPESHGKFLQHNVVVPGPPFLDEEAGKKFTQRLWTDTLAELKTVDPQIKMGA</sequence>
<dbReference type="PANTHER" id="PTHR24320:SF252">
    <property type="entry name" value="DEHYDROGENASE_REDUCTASE FAMILY PROTEIN, PUTATIVE (AFU_ORTHOLOGUE AFUA_3G08550)-RELATED"/>
    <property type="match status" value="1"/>
</dbReference>
<keyword evidence="2" id="KW-0521">NADP</keyword>
<dbReference type="HOGENOM" id="CLU_010194_44_4_1"/>
<dbReference type="Proteomes" id="UP000001294">
    <property type="component" value="Unassembled WGS sequence"/>
</dbReference>
<dbReference type="InterPro" id="IPR002347">
    <property type="entry name" value="SDR_fam"/>
</dbReference>
<dbReference type="AlphaFoldDB" id="B6QMW0"/>
<evidence type="ECO:0000313" key="4">
    <source>
        <dbReference type="EMBL" id="EEA22329.1"/>
    </source>
</evidence>
<keyword evidence="3" id="KW-0560">Oxidoreductase</keyword>
<dbReference type="PANTHER" id="PTHR24320">
    <property type="entry name" value="RETINOL DEHYDROGENASE"/>
    <property type="match status" value="1"/>
</dbReference>
<evidence type="ECO:0000256" key="2">
    <source>
        <dbReference type="ARBA" id="ARBA00022857"/>
    </source>
</evidence>
<reference evidence="5" key="1">
    <citation type="journal article" date="2015" name="Genome Announc.">
        <title>Genome sequence of the AIDS-associated pathogen Penicillium marneffei (ATCC18224) and its near taxonomic relative Talaromyces stipitatus (ATCC10500).</title>
        <authorList>
            <person name="Nierman W.C."/>
            <person name="Fedorova-Abrams N.D."/>
            <person name="Andrianopoulos A."/>
        </authorList>
    </citation>
    <scope>NUCLEOTIDE SEQUENCE [LARGE SCALE GENOMIC DNA]</scope>
    <source>
        <strain evidence="5">ATCC 18224 / CBS 334.59 / QM 7333</strain>
    </source>
</reference>
<dbReference type="GO" id="GO:0016491">
    <property type="term" value="F:oxidoreductase activity"/>
    <property type="evidence" value="ECO:0007669"/>
    <property type="project" value="UniProtKB-KW"/>
</dbReference>
<evidence type="ECO:0000313" key="5">
    <source>
        <dbReference type="Proteomes" id="UP000001294"/>
    </source>
</evidence>
<accession>B6QMW0</accession>
<dbReference type="Gene3D" id="3.40.50.720">
    <property type="entry name" value="NAD(P)-binding Rossmann-like Domain"/>
    <property type="match status" value="1"/>
</dbReference>
<dbReference type="PRINTS" id="PR00081">
    <property type="entry name" value="GDHRDH"/>
</dbReference>
<evidence type="ECO:0000256" key="1">
    <source>
        <dbReference type="ARBA" id="ARBA00006484"/>
    </source>
</evidence>
<keyword evidence="5" id="KW-1185">Reference proteome</keyword>
<dbReference type="PhylomeDB" id="B6QMW0"/>
<name>B6QMW0_TALMQ</name>
<proteinExistence type="inferred from homology"/>
<dbReference type="InterPro" id="IPR036291">
    <property type="entry name" value="NAD(P)-bd_dom_sf"/>
</dbReference>
<dbReference type="Pfam" id="PF00106">
    <property type="entry name" value="adh_short"/>
    <property type="match status" value="1"/>
</dbReference>
<dbReference type="VEuPathDB" id="FungiDB:PMAA_061080"/>
<gene>
    <name evidence="4" type="ORF">PMAA_061080</name>
</gene>
<dbReference type="OrthoDB" id="542013at2759"/>
<comment type="similarity">
    <text evidence="1">Belongs to the short-chain dehydrogenases/reductases (SDR) family.</text>
</comment>
<evidence type="ECO:0000256" key="3">
    <source>
        <dbReference type="ARBA" id="ARBA00023002"/>
    </source>
</evidence>
<dbReference type="SUPFAM" id="SSF51735">
    <property type="entry name" value="NAD(P)-binding Rossmann-fold domains"/>
    <property type="match status" value="1"/>
</dbReference>
<organism evidence="4 5">
    <name type="scientific">Talaromyces marneffei (strain ATCC 18224 / CBS 334.59 / QM 7333)</name>
    <name type="common">Penicillium marneffei</name>
    <dbReference type="NCBI Taxonomy" id="441960"/>
    <lineage>
        <taxon>Eukaryota</taxon>
        <taxon>Fungi</taxon>
        <taxon>Dikarya</taxon>
        <taxon>Ascomycota</taxon>
        <taxon>Pezizomycotina</taxon>
        <taxon>Eurotiomycetes</taxon>
        <taxon>Eurotiomycetidae</taxon>
        <taxon>Eurotiales</taxon>
        <taxon>Trichocomaceae</taxon>
        <taxon>Talaromyces</taxon>
        <taxon>Talaromyces sect. Talaromyces</taxon>
    </lineage>
</organism>
<dbReference type="EMBL" id="DS995903">
    <property type="protein sequence ID" value="EEA22329.1"/>
    <property type="molecule type" value="Genomic_DNA"/>
</dbReference>
<protein>
    <submittedName>
        <fullName evidence="4">Short-chain dehydrogenase, putative</fullName>
    </submittedName>
</protein>